<keyword evidence="5" id="KW-1185">Reference proteome</keyword>
<dbReference type="Gene3D" id="1.25.40.10">
    <property type="entry name" value="Tetratricopeptide repeat domain"/>
    <property type="match status" value="2"/>
</dbReference>
<dbReference type="Pfam" id="PF13191">
    <property type="entry name" value="AAA_16"/>
    <property type="match status" value="1"/>
</dbReference>
<dbReference type="GO" id="GO:0005524">
    <property type="term" value="F:ATP binding"/>
    <property type="evidence" value="ECO:0007669"/>
    <property type="project" value="UniProtKB-KW"/>
</dbReference>
<proteinExistence type="predicted"/>
<dbReference type="PANTHER" id="PTHR16305:SF35">
    <property type="entry name" value="TRANSCRIPTIONAL ACTIVATOR DOMAIN"/>
    <property type="match status" value="1"/>
</dbReference>
<feature type="domain" description="HTH luxR-type" evidence="3">
    <location>
        <begin position="887"/>
        <end position="952"/>
    </location>
</feature>
<dbReference type="SUPFAM" id="SSF48452">
    <property type="entry name" value="TPR-like"/>
    <property type="match status" value="2"/>
</dbReference>
<evidence type="ECO:0000313" key="4">
    <source>
        <dbReference type="EMBL" id="KAA9111329.1"/>
    </source>
</evidence>
<dbReference type="GO" id="GO:0006355">
    <property type="term" value="P:regulation of DNA-templated transcription"/>
    <property type="evidence" value="ECO:0007669"/>
    <property type="project" value="InterPro"/>
</dbReference>
<keyword evidence="2" id="KW-0067">ATP-binding</keyword>
<dbReference type="InterPro" id="IPR000792">
    <property type="entry name" value="Tscrpt_reg_LuxR_C"/>
</dbReference>
<dbReference type="GO" id="GO:0005737">
    <property type="term" value="C:cytoplasm"/>
    <property type="evidence" value="ECO:0007669"/>
    <property type="project" value="TreeGrafter"/>
</dbReference>
<dbReference type="GO" id="GO:0003677">
    <property type="term" value="F:DNA binding"/>
    <property type="evidence" value="ECO:0007669"/>
    <property type="project" value="InterPro"/>
</dbReference>
<sequence length="958" mass="103454">MVRRGTRERVSPLLVGRDEVIALARRRWESAIEGAGHLLLLAGEAGIGKTRVLRDFGESIGPSASMERTTSIERTTSMESATIIDAGVFPHDAEAAGAVVLSIADGLRRSGRKDVARALRDRLLAPDPGGDAARRRRLMAGDLADLILTTLSAAPTLLRIEDLHWADDLSLEVLERIAAQLPGHPTMIMATYRTDEISRGTHLGSWRARLLDRRAAEEVVLRRLSAEQIAQVVEAITGEVPSAEFVASLRRRSDGIPLHIEELLAVDSPTAIAGRVPEAVPDTVAEAVITRASAFEPAVREVLAASAVIGRSFDIDLLAAVVDSPADELDAAVRALVDGHLLTALDEPGTFGFRHALICDAVYSTVPPLRKRALHSAVAHAADEAEMSDAFISEHFERARDASGAYTHALAGAVTAVRVSAHREAAELFRRAQRMAPHGIADIDRAGLHRALAAELAAIDDNEGAAADLETAIALYRSLGDELAAAELVPDLMAARHLLGWPLEQRSRLALDALDAIAQIDPRETECVRSELFGALAAAHMLDRRLDDAIEYGRLSTELNDGTFSHIEQTVGSVLVFAGDPDGWARLERSILSSAAEGREAQAARGYRMIGSSASMLVEYARADRWIAEGLEYTARTERWNDHHYLASHLAHVRWAQGEWTEAEAIARRALADGRGITTRITALTVLGYVAVGRDDPLADERLRAALALAEPMDELQRVLPVLWGLAERRLRTDDPEAAVELCEQALARAEAVQDAAYLFPFVVTGTRAHLALRERDLAREWLERCARLITLRGIPGTLPALTHAAGLIALAEGRTGDARGLLEDAEREWTQWGRFWEGTVAAIDLAMCALRSRRPRDAARLVAEARERARAATALALIAQADGVGSGADLGPLSARESEVAELIASGMTNREIAEALVIAPKTVSAHVEHILAKLGAARRAEIAGWVARTRPGDAPR</sequence>
<dbReference type="PANTHER" id="PTHR16305">
    <property type="entry name" value="TESTICULAR SOLUBLE ADENYLYL CYCLASE"/>
    <property type="match status" value="1"/>
</dbReference>
<dbReference type="CDD" id="cd06170">
    <property type="entry name" value="LuxR_C_like"/>
    <property type="match status" value="1"/>
</dbReference>
<accession>A0A5J5J7A4</accession>
<protein>
    <submittedName>
        <fullName evidence="4">AAA family ATPase</fullName>
    </submittedName>
</protein>
<dbReference type="Proteomes" id="UP000325827">
    <property type="component" value="Unassembled WGS sequence"/>
</dbReference>
<dbReference type="InterPro" id="IPR027417">
    <property type="entry name" value="P-loop_NTPase"/>
</dbReference>
<dbReference type="AlphaFoldDB" id="A0A5J5J7A4"/>
<dbReference type="InterPro" id="IPR036388">
    <property type="entry name" value="WH-like_DNA-bd_sf"/>
</dbReference>
<dbReference type="InterPro" id="IPR011990">
    <property type="entry name" value="TPR-like_helical_dom_sf"/>
</dbReference>
<evidence type="ECO:0000256" key="2">
    <source>
        <dbReference type="ARBA" id="ARBA00022840"/>
    </source>
</evidence>
<dbReference type="OrthoDB" id="5476461at2"/>
<comment type="caution">
    <text evidence="4">The sequence shown here is derived from an EMBL/GenBank/DDBJ whole genome shotgun (WGS) entry which is preliminary data.</text>
</comment>
<dbReference type="Gene3D" id="1.10.10.10">
    <property type="entry name" value="Winged helix-like DNA-binding domain superfamily/Winged helix DNA-binding domain"/>
    <property type="match status" value="1"/>
</dbReference>
<evidence type="ECO:0000256" key="1">
    <source>
        <dbReference type="ARBA" id="ARBA00022741"/>
    </source>
</evidence>
<dbReference type="GO" id="GO:0004016">
    <property type="term" value="F:adenylate cyclase activity"/>
    <property type="evidence" value="ECO:0007669"/>
    <property type="project" value="TreeGrafter"/>
</dbReference>
<organism evidence="4 5">
    <name type="scientific">Microbacterium rhizomatis</name>
    <dbReference type="NCBI Taxonomy" id="1631477"/>
    <lineage>
        <taxon>Bacteria</taxon>
        <taxon>Bacillati</taxon>
        <taxon>Actinomycetota</taxon>
        <taxon>Actinomycetes</taxon>
        <taxon>Micrococcales</taxon>
        <taxon>Microbacteriaceae</taxon>
        <taxon>Microbacterium</taxon>
    </lineage>
</organism>
<dbReference type="SMART" id="SM00421">
    <property type="entry name" value="HTH_LUXR"/>
    <property type="match status" value="1"/>
</dbReference>
<dbReference type="PROSITE" id="PS50043">
    <property type="entry name" value="HTH_LUXR_2"/>
    <property type="match status" value="1"/>
</dbReference>
<evidence type="ECO:0000259" key="3">
    <source>
        <dbReference type="PROSITE" id="PS50043"/>
    </source>
</evidence>
<dbReference type="InterPro" id="IPR041664">
    <property type="entry name" value="AAA_16"/>
</dbReference>
<keyword evidence="1" id="KW-0547">Nucleotide-binding</keyword>
<dbReference type="PROSITE" id="PS00622">
    <property type="entry name" value="HTH_LUXR_1"/>
    <property type="match status" value="1"/>
</dbReference>
<name>A0A5J5J7A4_9MICO</name>
<reference evidence="5" key="1">
    <citation type="submission" date="2019-09" db="EMBL/GenBank/DDBJ databases">
        <title>Mumia zhuanghuii sp. nov. isolated from the intestinal contents of plateau pika (Ochotona curzoniae) in the Qinghai-Tibet plateau of China.</title>
        <authorList>
            <person name="Tian Z."/>
        </authorList>
    </citation>
    <scope>NUCLEOTIDE SEQUENCE [LARGE SCALE GENOMIC DNA]</scope>
    <source>
        <strain evidence="5">JCM 30598</strain>
    </source>
</reference>
<dbReference type="PRINTS" id="PR00038">
    <property type="entry name" value="HTHLUXR"/>
</dbReference>
<dbReference type="InterPro" id="IPR016032">
    <property type="entry name" value="Sig_transdc_resp-reg_C-effctor"/>
</dbReference>
<dbReference type="RefSeq" id="WP_150448098.1">
    <property type="nucleotide sequence ID" value="NZ_VYSA01000001.1"/>
</dbReference>
<dbReference type="SUPFAM" id="SSF46894">
    <property type="entry name" value="C-terminal effector domain of the bipartite response regulators"/>
    <property type="match status" value="1"/>
</dbReference>
<dbReference type="EMBL" id="VYSA01000001">
    <property type="protein sequence ID" value="KAA9111329.1"/>
    <property type="molecule type" value="Genomic_DNA"/>
</dbReference>
<dbReference type="SUPFAM" id="SSF52540">
    <property type="entry name" value="P-loop containing nucleoside triphosphate hydrolases"/>
    <property type="match status" value="1"/>
</dbReference>
<dbReference type="Pfam" id="PF00196">
    <property type="entry name" value="GerE"/>
    <property type="match status" value="1"/>
</dbReference>
<evidence type="ECO:0000313" key="5">
    <source>
        <dbReference type="Proteomes" id="UP000325827"/>
    </source>
</evidence>
<gene>
    <name evidence="4" type="ORF">F6B43_07015</name>
</gene>